<dbReference type="EMBL" id="JBHMAG010000002">
    <property type="protein sequence ID" value="MFB9750242.1"/>
    <property type="molecule type" value="Genomic_DNA"/>
</dbReference>
<feature type="domain" description="AB hydrolase-1" evidence="1">
    <location>
        <begin position="52"/>
        <end position="153"/>
    </location>
</feature>
<proteinExistence type="predicted"/>
<dbReference type="Pfam" id="PF00561">
    <property type="entry name" value="Abhydrolase_1"/>
    <property type="match status" value="1"/>
</dbReference>
<sequence length="304" mass="34108">MLIVLILLVVGGIWQNIMLKREANLFLQRGDIYRVNSHDIHMYGVGEGKPTIVFVAGSGTPSAFTDFYFLQSELQQYARSVSYDHAGYGWSERTNIPRTIDTVVEELHELLQTAKEASPYLLVGHSLAALEVIHYAQKYPNEVKGILLLDGGSPEFYAKKNLEISSYLINRVTAGLRVTGVARALGNIGLLLPFAGENIRYKGLPNKIKEIDIAMYYNHLGDNSNVNSIRTMNENAQLVIDGGYLKDIPLHIVSSDSGGNWEKVQQQLLHWSNESHQETIANSKHYIHWSNKEAVLTKILNMLN</sequence>
<gene>
    <name evidence="2" type="ORF">ACFFNY_01540</name>
</gene>
<dbReference type="PANTHER" id="PTHR43798:SF33">
    <property type="entry name" value="HYDROLASE, PUTATIVE (AFU_ORTHOLOGUE AFUA_2G14860)-RELATED"/>
    <property type="match status" value="1"/>
</dbReference>
<keyword evidence="3" id="KW-1185">Reference proteome</keyword>
<dbReference type="RefSeq" id="WP_344917544.1">
    <property type="nucleotide sequence ID" value="NZ_BAAAYO010000021.1"/>
</dbReference>
<dbReference type="InterPro" id="IPR000073">
    <property type="entry name" value="AB_hydrolase_1"/>
</dbReference>
<dbReference type="SUPFAM" id="SSF53474">
    <property type="entry name" value="alpha/beta-Hydrolases"/>
    <property type="match status" value="1"/>
</dbReference>
<evidence type="ECO:0000313" key="2">
    <source>
        <dbReference type="EMBL" id="MFB9750242.1"/>
    </source>
</evidence>
<dbReference type="InterPro" id="IPR050266">
    <property type="entry name" value="AB_hydrolase_sf"/>
</dbReference>
<evidence type="ECO:0000313" key="3">
    <source>
        <dbReference type="Proteomes" id="UP001589619"/>
    </source>
</evidence>
<accession>A0ABV5VPN2</accession>
<dbReference type="Proteomes" id="UP001589619">
    <property type="component" value="Unassembled WGS sequence"/>
</dbReference>
<dbReference type="PANTHER" id="PTHR43798">
    <property type="entry name" value="MONOACYLGLYCEROL LIPASE"/>
    <property type="match status" value="1"/>
</dbReference>
<dbReference type="Gene3D" id="3.40.50.1820">
    <property type="entry name" value="alpha/beta hydrolase"/>
    <property type="match status" value="1"/>
</dbReference>
<dbReference type="InterPro" id="IPR029058">
    <property type="entry name" value="AB_hydrolase_fold"/>
</dbReference>
<name>A0ABV5VPN2_9BACL</name>
<organism evidence="2 3">
    <name type="scientific">Paenibacillus hodogayensis</name>
    <dbReference type="NCBI Taxonomy" id="279208"/>
    <lineage>
        <taxon>Bacteria</taxon>
        <taxon>Bacillati</taxon>
        <taxon>Bacillota</taxon>
        <taxon>Bacilli</taxon>
        <taxon>Bacillales</taxon>
        <taxon>Paenibacillaceae</taxon>
        <taxon>Paenibacillus</taxon>
    </lineage>
</organism>
<comment type="caution">
    <text evidence="2">The sequence shown here is derived from an EMBL/GenBank/DDBJ whole genome shotgun (WGS) entry which is preliminary data.</text>
</comment>
<dbReference type="GO" id="GO:0016787">
    <property type="term" value="F:hydrolase activity"/>
    <property type="evidence" value="ECO:0007669"/>
    <property type="project" value="UniProtKB-KW"/>
</dbReference>
<keyword evidence="2" id="KW-0378">Hydrolase</keyword>
<protein>
    <submittedName>
        <fullName evidence="2">Alpha/beta fold hydrolase</fullName>
    </submittedName>
</protein>
<reference evidence="2 3" key="1">
    <citation type="submission" date="2024-09" db="EMBL/GenBank/DDBJ databases">
        <authorList>
            <person name="Sun Q."/>
            <person name="Mori K."/>
        </authorList>
    </citation>
    <scope>NUCLEOTIDE SEQUENCE [LARGE SCALE GENOMIC DNA]</scope>
    <source>
        <strain evidence="2 3">JCM 12520</strain>
    </source>
</reference>
<evidence type="ECO:0000259" key="1">
    <source>
        <dbReference type="Pfam" id="PF00561"/>
    </source>
</evidence>